<dbReference type="Proteomes" id="UP000027850">
    <property type="component" value="Unassembled WGS sequence"/>
</dbReference>
<evidence type="ECO:0000313" key="2">
    <source>
        <dbReference type="EMBL" id="KDS37054.1"/>
    </source>
</evidence>
<reference evidence="2 3" key="1">
    <citation type="submission" date="2014-04" db="EMBL/GenBank/DDBJ databases">
        <authorList>
            <person name="Sears C."/>
            <person name="Carroll K."/>
            <person name="Sack B.R."/>
            <person name="Qadri F."/>
            <person name="Myers L.L."/>
            <person name="Chung G.-T."/>
            <person name="Escheverria P."/>
            <person name="Fraser C.M."/>
            <person name="Sadzewicz L."/>
            <person name="Shefchek K.A."/>
            <person name="Tallon L."/>
            <person name="Das S.P."/>
            <person name="Daugherty S."/>
            <person name="Mongodin E.F."/>
        </authorList>
    </citation>
    <scope>NUCLEOTIDE SEQUENCE [LARGE SCALE GENOMIC DNA]</scope>
    <source>
        <strain evidence="2 3">3776 D15 i</strain>
    </source>
</reference>
<feature type="region of interest" description="Disordered" evidence="1">
    <location>
        <begin position="1"/>
        <end position="20"/>
    </location>
</feature>
<gene>
    <name evidence="2" type="ORF">M091_1001</name>
</gene>
<evidence type="ECO:0000313" key="3">
    <source>
        <dbReference type="Proteomes" id="UP000027850"/>
    </source>
</evidence>
<dbReference type="AlphaFoldDB" id="A0AB34L6V0"/>
<dbReference type="EMBL" id="JNHK01000089">
    <property type="protein sequence ID" value="KDS37054.1"/>
    <property type="molecule type" value="Genomic_DNA"/>
</dbReference>
<comment type="caution">
    <text evidence="2">The sequence shown here is derived from an EMBL/GenBank/DDBJ whole genome shotgun (WGS) entry which is preliminary data.</text>
</comment>
<organism evidence="2 3">
    <name type="scientific">Parabacteroides distasonis str. 3776 D15 i</name>
    <dbReference type="NCBI Taxonomy" id="1339342"/>
    <lineage>
        <taxon>Bacteria</taxon>
        <taxon>Pseudomonadati</taxon>
        <taxon>Bacteroidota</taxon>
        <taxon>Bacteroidia</taxon>
        <taxon>Bacteroidales</taxon>
        <taxon>Tannerellaceae</taxon>
        <taxon>Parabacteroides</taxon>
    </lineage>
</organism>
<sequence>MECSTTIDLPSEGRAPTPKWIQNKSNMRGIVFFMVDDSKRYKHQ</sequence>
<protein>
    <submittedName>
        <fullName evidence="2">Uncharacterized protein</fullName>
    </submittedName>
</protein>
<accession>A0AB34L6V0</accession>
<name>A0AB34L6V0_PARDI</name>
<evidence type="ECO:0000256" key="1">
    <source>
        <dbReference type="SAM" id="MobiDB-lite"/>
    </source>
</evidence>
<proteinExistence type="predicted"/>